<evidence type="ECO:0000313" key="2">
    <source>
        <dbReference type="EMBL" id="PWY93738.1"/>
    </source>
</evidence>
<dbReference type="Proteomes" id="UP000246702">
    <property type="component" value="Unassembled WGS sequence"/>
</dbReference>
<reference evidence="2 3" key="1">
    <citation type="submission" date="2016-12" db="EMBL/GenBank/DDBJ databases">
        <title>The genomes of Aspergillus section Nigri reveals drivers in fungal speciation.</title>
        <authorList>
            <consortium name="DOE Joint Genome Institute"/>
            <person name="Vesth T.C."/>
            <person name="Nybo J."/>
            <person name="Theobald S."/>
            <person name="Brandl J."/>
            <person name="Frisvad J.C."/>
            <person name="Nielsen K.F."/>
            <person name="Lyhne E.K."/>
            <person name="Kogle M.E."/>
            <person name="Kuo A."/>
            <person name="Riley R."/>
            <person name="Clum A."/>
            <person name="Nolan M."/>
            <person name="Lipzen A."/>
            <person name="Salamov A."/>
            <person name="Henrissat B."/>
            <person name="Wiebenga A."/>
            <person name="De Vries R.P."/>
            <person name="Grigoriev I.V."/>
            <person name="Mortensen U.H."/>
            <person name="Andersen M.R."/>
            <person name="Baker S.E."/>
        </authorList>
    </citation>
    <scope>NUCLEOTIDE SEQUENCE [LARGE SCALE GENOMIC DNA]</scope>
    <source>
        <strain evidence="2 3">CBS 115572</strain>
    </source>
</reference>
<accession>A0A317X9Z9</accession>
<comment type="caution">
    <text evidence="2">The sequence shown here is derived from an EMBL/GenBank/DDBJ whole genome shotgun (WGS) entry which is preliminary data.</text>
</comment>
<evidence type="ECO:0000313" key="3">
    <source>
        <dbReference type="Proteomes" id="UP000246702"/>
    </source>
</evidence>
<keyword evidence="1" id="KW-0812">Transmembrane</keyword>
<dbReference type="AlphaFoldDB" id="A0A317X9Z9"/>
<protein>
    <submittedName>
        <fullName evidence="2">Uncharacterized protein</fullName>
    </submittedName>
</protein>
<feature type="transmembrane region" description="Helical" evidence="1">
    <location>
        <begin position="70"/>
        <end position="89"/>
    </location>
</feature>
<proteinExistence type="predicted"/>
<feature type="transmembrane region" description="Helical" evidence="1">
    <location>
        <begin position="45"/>
        <end position="64"/>
    </location>
</feature>
<sequence>MYINRKKKLVSNLEGGLRLESVQSFFHVHIGAGYNYLTHWPGSGAGWATFLGLLFFFFPLLYIYTTDFGIYFSFISFFFFCHAWCFFWARPMGVGCNYQHRAK</sequence>
<keyword evidence="1" id="KW-0472">Membrane</keyword>
<keyword evidence="1" id="KW-1133">Transmembrane helix</keyword>
<keyword evidence="3" id="KW-1185">Reference proteome</keyword>
<evidence type="ECO:0000256" key="1">
    <source>
        <dbReference type="SAM" id="Phobius"/>
    </source>
</evidence>
<organism evidence="2 3">
    <name type="scientific">Aspergillus sclerotioniger CBS 115572</name>
    <dbReference type="NCBI Taxonomy" id="1450535"/>
    <lineage>
        <taxon>Eukaryota</taxon>
        <taxon>Fungi</taxon>
        <taxon>Dikarya</taxon>
        <taxon>Ascomycota</taxon>
        <taxon>Pezizomycotina</taxon>
        <taxon>Eurotiomycetes</taxon>
        <taxon>Eurotiomycetidae</taxon>
        <taxon>Eurotiales</taxon>
        <taxon>Aspergillaceae</taxon>
        <taxon>Aspergillus</taxon>
        <taxon>Aspergillus subgen. Circumdati</taxon>
    </lineage>
</organism>
<dbReference type="GeneID" id="37109242"/>
<name>A0A317X9Z9_9EURO</name>
<dbReference type="EMBL" id="MSFK01000006">
    <property type="protein sequence ID" value="PWY93738.1"/>
    <property type="molecule type" value="Genomic_DNA"/>
</dbReference>
<dbReference type="RefSeq" id="XP_025470499.1">
    <property type="nucleotide sequence ID" value="XM_025607099.1"/>
</dbReference>
<gene>
    <name evidence="2" type="ORF">BO94DRAFT_350926</name>
</gene>